<comment type="caution">
    <text evidence="1">The sequence shown here is derived from an EMBL/GenBank/DDBJ whole genome shotgun (WGS) entry which is preliminary data.</text>
</comment>
<protein>
    <submittedName>
        <fullName evidence="1">Addiction module toxin RelE</fullName>
    </submittedName>
</protein>
<name>A0A4R6CPS0_9LACO</name>
<accession>A0A4R6CPS0</accession>
<evidence type="ECO:0000313" key="1">
    <source>
        <dbReference type="EMBL" id="TDN27680.1"/>
    </source>
</evidence>
<proteinExistence type="predicted"/>
<reference evidence="1 2" key="1">
    <citation type="submission" date="2017-06" db="EMBL/GenBank/DDBJ databases">
        <authorList>
            <person name="Swanenburg J."/>
            <person name="Kort R."/>
        </authorList>
    </citation>
    <scope>NUCLEOTIDE SEQUENCE [LARGE SCALE GENOMIC DNA]</scope>
    <source>
        <strain evidence="1 2">RL05</strain>
    </source>
</reference>
<organism evidence="1 2">
    <name type="scientific">Lactobacillus crispatus</name>
    <dbReference type="NCBI Taxonomy" id="47770"/>
    <lineage>
        <taxon>Bacteria</taxon>
        <taxon>Bacillati</taxon>
        <taxon>Bacillota</taxon>
        <taxon>Bacilli</taxon>
        <taxon>Lactobacillales</taxon>
        <taxon>Lactobacillaceae</taxon>
        <taxon>Lactobacillus</taxon>
    </lineage>
</organism>
<feature type="non-terminal residue" evidence="1">
    <location>
        <position position="1"/>
    </location>
</feature>
<dbReference type="EMBL" id="NKLP01000367">
    <property type="protein sequence ID" value="TDN27680.1"/>
    <property type="molecule type" value="Genomic_DNA"/>
</dbReference>
<dbReference type="Proteomes" id="UP000295195">
    <property type="component" value="Unassembled WGS sequence"/>
</dbReference>
<sequence>KKDRYVILSHYTKKNNKTDPREIAKALDRLDDWLERNE</sequence>
<dbReference type="AlphaFoldDB" id="A0A4R6CPS0"/>
<gene>
    <name evidence="1" type="ORF">CEE75_13830</name>
</gene>
<evidence type="ECO:0000313" key="2">
    <source>
        <dbReference type="Proteomes" id="UP000295195"/>
    </source>
</evidence>